<comment type="caution">
    <text evidence="2">The sequence shown here is derived from an EMBL/GenBank/DDBJ whole genome shotgun (WGS) entry which is preliminary data.</text>
</comment>
<dbReference type="Proteomes" id="UP001642360">
    <property type="component" value="Unassembled WGS sequence"/>
</dbReference>
<feature type="region of interest" description="Disordered" evidence="1">
    <location>
        <begin position="1"/>
        <end position="23"/>
    </location>
</feature>
<sequence>MACSRMQGVPRASPLKEEIGSPYNPHPLCDDSYLLSSLSSLTTKAIRASSAY</sequence>
<accession>A0ABC8RTU9</accession>
<reference evidence="2 3" key="1">
    <citation type="submission" date="2024-02" db="EMBL/GenBank/DDBJ databases">
        <authorList>
            <person name="Vignale AGUSTIN F."/>
            <person name="Sosa J E."/>
            <person name="Modenutti C."/>
        </authorList>
    </citation>
    <scope>NUCLEOTIDE SEQUENCE [LARGE SCALE GENOMIC DNA]</scope>
</reference>
<keyword evidence="3" id="KW-1185">Reference proteome</keyword>
<evidence type="ECO:0000313" key="3">
    <source>
        <dbReference type="Proteomes" id="UP001642360"/>
    </source>
</evidence>
<evidence type="ECO:0000256" key="1">
    <source>
        <dbReference type="SAM" id="MobiDB-lite"/>
    </source>
</evidence>
<organism evidence="2 3">
    <name type="scientific">Ilex paraguariensis</name>
    <name type="common">yerba mate</name>
    <dbReference type="NCBI Taxonomy" id="185542"/>
    <lineage>
        <taxon>Eukaryota</taxon>
        <taxon>Viridiplantae</taxon>
        <taxon>Streptophyta</taxon>
        <taxon>Embryophyta</taxon>
        <taxon>Tracheophyta</taxon>
        <taxon>Spermatophyta</taxon>
        <taxon>Magnoliopsida</taxon>
        <taxon>eudicotyledons</taxon>
        <taxon>Gunneridae</taxon>
        <taxon>Pentapetalae</taxon>
        <taxon>asterids</taxon>
        <taxon>campanulids</taxon>
        <taxon>Aquifoliales</taxon>
        <taxon>Aquifoliaceae</taxon>
        <taxon>Ilex</taxon>
    </lineage>
</organism>
<name>A0ABC8RTU9_9AQUA</name>
<dbReference type="EMBL" id="CAUOFW020001491">
    <property type="protein sequence ID" value="CAK9145437.1"/>
    <property type="molecule type" value="Genomic_DNA"/>
</dbReference>
<feature type="non-terminal residue" evidence="2">
    <location>
        <position position="52"/>
    </location>
</feature>
<protein>
    <submittedName>
        <fullName evidence="2">Uncharacterized protein</fullName>
    </submittedName>
</protein>
<proteinExistence type="predicted"/>
<evidence type="ECO:0000313" key="2">
    <source>
        <dbReference type="EMBL" id="CAK9145437.1"/>
    </source>
</evidence>
<dbReference type="AlphaFoldDB" id="A0ABC8RTU9"/>
<gene>
    <name evidence="2" type="ORF">ILEXP_LOCUS13250</name>
</gene>